<evidence type="ECO:0000313" key="11">
    <source>
        <dbReference type="EMBL" id="GLR67049.1"/>
    </source>
</evidence>
<dbReference type="Pfam" id="PF01546">
    <property type="entry name" value="Peptidase_M20"/>
    <property type="match status" value="1"/>
</dbReference>
<proteinExistence type="inferred from homology"/>
<keyword evidence="3" id="KW-0963">Cytoplasm</keyword>
<dbReference type="InterPro" id="IPR010169">
    <property type="entry name" value="AcOrn-deacetyl"/>
</dbReference>
<evidence type="ECO:0000256" key="1">
    <source>
        <dbReference type="ARBA" id="ARBA00001947"/>
    </source>
</evidence>
<keyword evidence="5" id="KW-0028">Amino-acid biosynthesis</keyword>
<keyword evidence="8" id="KW-0862">Zinc</keyword>
<keyword evidence="7" id="KW-0378">Hydrolase</keyword>
<gene>
    <name evidence="11" type="ORF">GCM10010909_17300</name>
</gene>
<dbReference type="EMBL" id="BSOS01000049">
    <property type="protein sequence ID" value="GLR67049.1"/>
    <property type="molecule type" value="Genomic_DNA"/>
</dbReference>
<dbReference type="Proteomes" id="UP001156641">
    <property type="component" value="Unassembled WGS sequence"/>
</dbReference>
<dbReference type="Gene3D" id="3.40.630.10">
    <property type="entry name" value="Zn peptidases"/>
    <property type="match status" value="1"/>
</dbReference>
<dbReference type="Gene3D" id="3.30.70.360">
    <property type="match status" value="1"/>
</dbReference>
<sequence>MDTLSTLAGLVAFPTVSRDSNHELIAYIAARLAAAGGNVREIPGNIPGKSNLFASFGPTTGQGIILSGHSDVVPASEPGWITDPFHLSARGDRLYARGASDMKGFIASMITLAEQSKSIPLTRPLHLAISYDEEIGCVGVRHMLQRLEAEGFQAAGCIIGEPTGLRVATGHKGKIAGCICCRGESAHSADPSLGCNAINLASAMIQETEALQTWLRDNGANDSAYAFPHSSVHIGTIKGGTVLNIIPERCDMDFEIRHLPGDDPAMLLERLRARAAALTQAVRGSGRRASIEVRVDNEYPGLETPENSPIATRATQASGNAETIKISFGTEAGLFTKTLGLPCVVCGPGSIDRAHKPNEYILREELDACDRFLRRVVQT</sequence>
<evidence type="ECO:0000256" key="6">
    <source>
        <dbReference type="ARBA" id="ARBA00022723"/>
    </source>
</evidence>
<dbReference type="NCBIfam" id="NF005710">
    <property type="entry name" value="PRK07522.1"/>
    <property type="match status" value="1"/>
</dbReference>
<dbReference type="NCBIfam" id="TIGR01892">
    <property type="entry name" value="AcOrn-deacetyl"/>
    <property type="match status" value="1"/>
</dbReference>
<keyword evidence="6" id="KW-0479">Metal-binding</keyword>
<dbReference type="SUPFAM" id="SSF53187">
    <property type="entry name" value="Zn-dependent exopeptidases"/>
    <property type="match status" value="1"/>
</dbReference>
<dbReference type="InterPro" id="IPR001261">
    <property type="entry name" value="ArgE/DapE_CS"/>
</dbReference>
<dbReference type="InterPro" id="IPR002933">
    <property type="entry name" value="Peptidase_M20"/>
</dbReference>
<feature type="domain" description="Peptidase M20 dimerisation" evidence="10">
    <location>
        <begin position="169"/>
        <end position="277"/>
    </location>
</feature>
<evidence type="ECO:0000256" key="3">
    <source>
        <dbReference type="ARBA" id="ARBA00022490"/>
    </source>
</evidence>
<keyword evidence="9" id="KW-0170">Cobalt</keyword>
<keyword evidence="4" id="KW-0055">Arginine biosynthesis</keyword>
<dbReference type="PANTHER" id="PTHR43808:SF31">
    <property type="entry name" value="N-ACETYL-L-CITRULLINE DEACETYLASE"/>
    <property type="match status" value="1"/>
</dbReference>
<evidence type="ECO:0000256" key="2">
    <source>
        <dbReference type="ARBA" id="ARBA00005691"/>
    </source>
</evidence>
<dbReference type="CDD" id="cd03894">
    <property type="entry name" value="M20_ArgE"/>
    <property type="match status" value="1"/>
</dbReference>
<comment type="cofactor">
    <cofactor evidence="1">
        <name>Zn(2+)</name>
        <dbReference type="ChEBI" id="CHEBI:29105"/>
    </cofactor>
</comment>
<dbReference type="InterPro" id="IPR011650">
    <property type="entry name" value="Peptidase_M20_dimer"/>
</dbReference>
<evidence type="ECO:0000256" key="9">
    <source>
        <dbReference type="ARBA" id="ARBA00023285"/>
    </source>
</evidence>
<evidence type="ECO:0000313" key="12">
    <source>
        <dbReference type="Proteomes" id="UP001156641"/>
    </source>
</evidence>
<dbReference type="PANTHER" id="PTHR43808">
    <property type="entry name" value="ACETYLORNITHINE DEACETYLASE"/>
    <property type="match status" value="1"/>
</dbReference>
<evidence type="ECO:0000256" key="4">
    <source>
        <dbReference type="ARBA" id="ARBA00022571"/>
    </source>
</evidence>
<dbReference type="Pfam" id="PF07687">
    <property type="entry name" value="M20_dimer"/>
    <property type="match status" value="1"/>
</dbReference>
<evidence type="ECO:0000256" key="7">
    <source>
        <dbReference type="ARBA" id="ARBA00022801"/>
    </source>
</evidence>
<evidence type="ECO:0000256" key="5">
    <source>
        <dbReference type="ARBA" id="ARBA00022605"/>
    </source>
</evidence>
<dbReference type="InterPro" id="IPR050072">
    <property type="entry name" value="Peptidase_M20A"/>
</dbReference>
<dbReference type="PROSITE" id="PS00759">
    <property type="entry name" value="ARGE_DAPE_CPG2_2"/>
    <property type="match status" value="1"/>
</dbReference>
<evidence type="ECO:0000256" key="8">
    <source>
        <dbReference type="ARBA" id="ARBA00022833"/>
    </source>
</evidence>
<dbReference type="RefSeq" id="WP_284257762.1">
    <property type="nucleotide sequence ID" value="NZ_BSOS01000049.1"/>
</dbReference>
<comment type="caution">
    <text evidence="11">The sequence shown here is derived from an EMBL/GenBank/DDBJ whole genome shotgun (WGS) entry which is preliminary data.</text>
</comment>
<organism evidence="11 12">
    <name type="scientific">Acidocella aquatica</name>
    <dbReference type="NCBI Taxonomy" id="1922313"/>
    <lineage>
        <taxon>Bacteria</taxon>
        <taxon>Pseudomonadati</taxon>
        <taxon>Pseudomonadota</taxon>
        <taxon>Alphaproteobacteria</taxon>
        <taxon>Acetobacterales</taxon>
        <taxon>Acidocellaceae</taxon>
        <taxon>Acidocella</taxon>
    </lineage>
</organism>
<comment type="similarity">
    <text evidence="2">Belongs to the peptidase M20A family. ArgE subfamily.</text>
</comment>
<dbReference type="InterPro" id="IPR036264">
    <property type="entry name" value="Bact_exopeptidase_dim_dom"/>
</dbReference>
<protein>
    <submittedName>
        <fullName evidence="11">Acetylornithine deacetylase</fullName>
    </submittedName>
</protein>
<reference evidence="12" key="1">
    <citation type="journal article" date="2019" name="Int. J. Syst. Evol. Microbiol.">
        <title>The Global Catalogue of Microorganisms (GCM) 10K type strain sequencing project: providing services to taxonomists for standard genome sequencing and annotation.</title>
        <authorList>
            <consortium name="The Broad Institute Genomics Platform"/>
            <consortium name="The Broad Institute Genome Sequencing Center for Infectious Disease"/>
            <person name="Wu L."/>
            <person name="Ma J."/>
        </authorList>
    </citation>
    <scope>NUCLEOTIDE SEQUENCE [LARGE SCALE GENOMIC DNA]</scope>
    <source>
        <strain evidence="12">NBRC 112502</strain>
    </source>
</reference>
<keyword evidence="12" id="KW-1185">Reference proteome</keyword>
<accession>A0ABQ6AA94</accession>
<dbReference type="SUPFAM" id="SSF55031">
    <property type="entry name" value="Bacterial exopeptidase dimerisation domain"/>
    <property type="match status" value="1"/>
</dbReference>
<name>A0ABQ6AA94_9PROT</name>
<evidence type="ECO:0000259" key="10">
    <source>
        <dbReference type="Pfam" id="PF07687"/>
    </source>
</evidence>